<reference evidence="1" key="2">
    <citation type="journal article" date="2015" name="Fish Shellfish Immunol.">
        <title>Early steps in the European eel (Anguilla anguilla)-Vibrio vulnificus interaction in the gills: Role of the RtxA13 toxin.</title>
        <authorList>
            <person name="Callol A."/>
            <person name="Pajuelo D."/>
            <person name="Ebbesson L."/>
            <person name="Teles M."/>
            <person name="MacKenzie S."/>
            <person name="Amaro C."/>
        </authorList>
    </citation>
    <scope>NUCLEOTIDE SEQUENCE</scope>
</reference>
<name>A0A0E9PQ68_ANGAN</name>
<accession>A0A0E9PQ68</accession>
<dbReference type="EMBL" id="GBXM01101826">
    <property type="protein sequence ID" value="JAH06751.1"/>
    <property type="molecule type" value="Transcribed_RNA"/>
</dbReference>
<protein>
    <submittedName>
        <fullName evidence="1">Uncharacterized protein</fullName>
    </submittedName>
</protein>
<reference evidence="1" key="1">
    <citation type="submission" date="2014-11" db="EMBL/GenBank/DDBJ databases">
        <authorList>
            <person name="Amaro Gonzalez C."/>
        </authorList>
    </citation>
    <scope>NUCLEOTIDE SEQUENCE</scope>
</reference>
<evidence type="ECO:0000313" key="1">
    <source>
        <dbReference type="EMBL" id="JAH06751.1"/>
    </source>
</evidence>
<organism evidence="1">
    <name type="scientific">Anguilla anguilla</name>
    <name type="common">European freshwater eel</name>
    <name type="synonym">Muraena anguilla</name>
    <dbReference type="NCBI Taxonomy" id="7936"/>
    <lineage>
        <taxon>Eukaryota</taxon>
        <taxon>Metazoa</taxon>
        <taxon>Chordata</taxon>
        <taxon>Craniata</taxon>
        <taxon>Vertebrata</taxon>
        <taxon>Euteleostomi</taxon>
        <taxon>Actinopterygii</taxon>
        <taxon>Neopterygii</taxon>
        <taxon>Teleostei</taxon>
        <taxon>Anguilliformes</taxon>
        <taxon>Anguillidae</taxon>
        <taxon>Anguilla</taxon>
    </lineage>
</organism>
<dbReference type="AlphaFoldDB" id="A0A0E9PQ68"/>
<proteinExistence type="predicted"/>
<sequence>MLREQVYKKGLGFQGYPSSLILYQSALISLLQLLSA</sequence>